<dbReference type="PROSITE" id="PS50994">
    <property type="entry name" value="INTEGRASE"/>
    <property type="match status" value="1"/>
</dbReference>
<dbReference type="Pfam" id="PF13936">
    <property type="entry name" value="HTH_38"/>
    <property type="match status" value="1"/>
</dbReference>
<dbReference type="SUPFAM" id="SSF53098">
    <property type="entry name" value="Ribonuclease H-like"/>
    <property type="match status" value="1"/>
</dbReference>
<feature type="domain" description="Integrase catalytic" evidence="6">
    <location>
        <begin position="166"/>
        <end position="328"/>
    </location>
</feature>
<accession>A0ABW4B6N7</accession>
<dbReference type="Proteomes" id="UP001597249">
    <property type="component" value="Unassembled WGS sequence"/>
</dbReference>
<dbReference type="NCBIfam" id="NF033563">
    <property type="entry name" value="transpos_IS30"/>
    <property type="match status" value="1"/>
</dbReference>
<dbReference type="InterPro" id="IPR001598">
    <property type="entry name" value="Transposase_IS30_CS"/>
</dbReference>
<dbReference type="Pfam" id="PF00665">
    <property type="entry name" value="rve"/>
    <property type="match status" value="1"/>
</dbReference>
<gene>
    <name evidence="7" type="ORF">ACFQ3L_02225</name>
</gene>
<dbReference type="PROSITE" id="PS01043">
    <property type="entry name" value="TRANSPOSASE_IS30"/>
    <property type="match status" value="1"/>
</dbReference>
<keyword evidence="4" id="KW-0238">DNA-binding</keyword>
<sequence>MSPYNHLTLKERETILLGLNNGLTQEAIAKSLGRSRSTISREVARNGGWENYSVAEAQTRYEKVREHSRRPRILADDQVCECVVRYIVELHWSPEQIAGRLRHESTPIQISYPTIYRGIYRNNLGVPLRSHGARGIARQLCHRGKTRKVKGTINERRGRFNDAPWIHNRPLSAENRSWFGHWEGDTVRGKTGHSALVTLVDRRSRYLLSVRVSTANASQVENAMVALLSEQPRGRVRTVTPDRGSEFAHYQALSQELAIKVFFPDPHAPQQRGTNENTNGLIREYFPKGTDLDLLSDQDITTFVEQLNNRPRKVLGWKTPAEVYLGKKLHLI</sequence>
<keyword evidence="8" id="KW-1185">Reference proteome</keyword>
<dbReference type="SUPFAM" id="SSF46689">
    <property type="entry name" value="Homeodomain-like"/>
    <property type="match status" value="1"/>
</dbReference>
<dbReference type="InterPro" id="IPR001584">
    <property type="entry name" value="Integrase_cat-core"/>
</dbReference>
<evidence type="ECO:0000256" key="4">
    <source>
        <dbReference type="ARBA" id="ARBA00023125"/>
    </source>
</evidence>
<comment type="similarity">
    <text evidence="2">Belongs to the transposase IS30 family.</text>
</comment>
<evidence type="ECO:0000256" key="5">
    <source>
        <dbReference type="ARBA" id="ARBA00023172"/>
    </source>
</evidence>
<evidence type="ECO:0000313" key="7">
    <source>
        <dbReference type="EMBL" id="MFD1392403.1"/>
    </source>
</evidence>
<dbReference type="InterPro" id="IPR009057">
    <property type="entry name" value="Homeodomain-like_sf"/>
</dbReference>
<comment type="caution">
    <text evidence="7">The sequence shown here is derived from an EMBL/GenBank/DDBJ whole genome shotgun (WGS) entry which is preliminary data.</text>
</comment>
<comment type="function">
    <text evidence="1">Required for the transposition of the insertion element.</text>
</comment>
<organism evidence="7 8">
    <name type="scientific">Lacticaseibacillus jixianensis</name>
    <dbReference type="NCBI Taxonomy" id="2486012"/>
    <lineage>
        <taxon>Bacteria</taxon>
        <taxon>Bacillati</taxon>
        <taxon>Bacillota</taxon>
        <taxon>Bacilli</taxon>
        <taxon>Lactobacillales</taxon>
        <taxon>Lactobacillaceae</taxon>
        <taxon>Lacticaseibacillus</taxon>
    </lineage>
</organism>
<dbReference type="PANTHER" id="PTHR10948">
    <property type="entry name" value="TRANSPOSASE"/>
    <property type="match status" value="1"/>
</dbReference>
<evidence type="ECO:0000313" key="8">
    <source>
        <dbReference type="Proteomes" id="UP001597249"/>
    </source>
</evidence>
<dbReference type="InterPro" id="IPR025246">
    <property type="entry name" value="IS30-like_HTH"/>
</dbReference>
<evidence type="ECO:0000256" key="2">
    <source>
        <dbReference type="ARBA" id="ARBA00006363"/>
    </source>
</evidence>
<proteinExistence type="inferred from homology"/>
<dbReference type="Gene3D" id="3.30.420.10">
    <property type="entry name" value="Ribonuclease H-like superfamily/Ribonuclease H"/>
    <property type="match status" value="1"/>
</dbReference>
<evidence type="ECO:0000256" key="1">
    <source>
        <dbReference type="ARBA" id="ARBA00002190"/>
    </source>
</evidence>
<evidence type="ECO:0000259" key="6">
    <source>
        <dbReference type="PROSITE" id="PS50994"/>
    </source>
</evidence>
<dbReference type="RefSeq" id="WP_125585380.1">
    <property type="nucleotide sequence ID" value="NZ_JBHTMO010000004.1"/>
</dbReference>
<dbReference type="InterPro" id="IPR036397">
    <property type="entry name" value="RNaseH_sf"/>
</dbReference>
<reference evidence="8" key="1">
    <citation type="journal article" date="2019" name="Int. J. Syst. Evol. Microbiol.">
        <title>The Global Catalogue of Microorganisms (GCM) 10K type strain sequencing project: providing services to taxonomists for standard genome sequencing and annotation.</title>
        <authorList>
            <consortium name="The Broad Institute Genomics Platform"/>
            <consortium name="The Broad Institute Genome Sequencing Center for Infectious Disease"/>
            <person name="Wu L."/>
            <person name="Ma J."/>
        </authorList>
    </citation>
    <scope>NUCLEOTIDE SEQUENCE [LARGE SCALE GENOMIC DNA]</scope>
    <source>
        <strain evidence="8">CCM 8911</strain>
    </source>
</reference>
<dbReference type="InterPro" id="IPR051917">
    <property type="entry name" value="Transposase-Integrase"/>
</dbReference>
<dbReference type="InterPro" id="IPR012337">
    <property type="entry name" value="RNaseH-like_sf"/>
</dbReference>
<dbReference type="InterPro" id="IPR053392">
    <property type="entry name" value="Transposase_IS30-like"/>
</dbReference>
<protein>
    <submittedName>
        <fullName evidence="7">IS30 family transposase</fullName>
    </submittedName>
</protein>
<keyword evidence="5" id="KW-0233">DNA recombination</keyword>
<dbReference type="PANTHER" id="PTHR10948:SF23">
    <property type="entry name" value="TRANSPOSASE INSI FOR INSERTION SEQUENCE ELEMENT IS30A-RELATED"/>
    <property type="match status" value="1"/>
</dbReference>
<dbReference type="EMBL" id="JBHTMO010000004">
    <property type="protein sequence ID" value="MFD1392403.1"/>
    <property type="molecule type" value="Genomic_DNA"/>
</dbReference>
<name>A0ABW4B6N7_9LACO</name>
<evidence type="ECO:0000256" key="3">
    <source>
        <dbReference type="ARBA" id="ARBA00022578"/>
    </source>
</evidence>
<keyword evidence="3" id="KW-0815">Transposition</keyword>